<dbReference type="InterPro" id="IPR017972">
    <property type="entry name" value="Cyt_P450_CS"/>
</dbReference>
<dbReference type="InterPro" id="IPR002401">
    <property type="entry name" value="Cyt_P450_E_grp-I"/>
</dbReference>
<keyword evidence="3 4" id="KW-0408">Iron</keyword>
<reference evidence="5" key="1">
    <citation type="submission" date="2020-10" db="EMBL/GenBank/DDBJ databases">
        <authorList>
            <person name="Castelo-Branco R."/>
            <person name="Eusebio N."/>
            <person name="Adriana R."/>
            <person name="Vieira A."/>
            <person name="Brugerolle De Fraissinette N."/>
            <person name="Rezende De Castro R."/>
            <person name="Schneider M.P."/>
            <person name="Vasconcelos V."/>
            <person name="Leao P.N."/>
        </authorList>
    </citation>
    <scope>NUCLEOTIDE SEQUENCE</scope>
    <source>
        <strain evidence="5">LEGE 06105</strain>
    </source>
</reference>
<accession>A0A8J7F1Z3</accession>
<evidence type="ECO:0000313" key="5">
    <source>
        <dbReference type="EMBL" id="MBE9214618.1"/>
    </source>
</evidence>
<dbReference type="GO" id="GO:0016705">
    <property type="term" value="F:oxidoreductase activity, acting on paired donors, with incorporation or reduction of molecular oxygen"/>
    <property type="evidence" value="ECO:0007669"/>
    <property type="project" value="InterPro"/>
</dbReference>
<evidence type="ECO:0000256" key="1">
    <source>
        <dbReference type="ARBA" id="ARBA00001971"/>
    </source>
</evidence>
<dbReference type="PANTHER" id="PTHR24305:SF166">
    <property type="entry name" value="CYTOCHROME P450 12A4, MITOCHONDRIAL-RELATED"/>
    <property type="match status" value="1"/>
</dbReference>
<evidence type="ECO:0000256" key="4">
    <source>
        <dbReference type="RuleBase" id="RU000461"/>
    </source>
</evidence>
<dbReference type="RefSeq" id="WP_193922566.1">
    <property type="nucleotide sequence ID" value="NZ_JADEWL010000066.1"/>
</dbReference>
<comment type="caution">
    <text evidence="5">The sequence shown here is derived from an EMBL/GenBank/DDBJ whole genome shotgun (WGS) entry which is preliminary data.</text>
</comment>
<evidence type="ECO:0000256" key="3">
    <source>
        <dbReference type="PIRSR" id="PIRSR602401-1"/>
    </source>
</evidence>
<sequence length="457" mass="52036">MTNSLIQTLQLIANPTKFFDNQAVKYGDTFTLRVLGVNSPPVVFFSSPQAIDDCFAIPSKKLDFKTATHVFKPLFGSDSIVFQEGKSHNRQRQLLMPPFHGVTSKTFSGANRLKSYGNTICRITEDVTSSWQVDNIVSMQQVMPDITLQIILQIVFGISPGERYQKLRKLLTALLNDITKPWYSSLFFFPPLQKDLGKWSPWGNYLQRRAEIDQLIYAEISERRTKCNNLDTVDTDILSLLMSARDEEGEKMTDKELRDQLVSLLLLGYETTSGVLAWLFYLIHSHPEVKNKLIEELQSLDNTTSPEIIAQLPYLNAVCCETMRLHPIALICTPRMTLDKIEVAGKKYDSGTVLVPCIYLAHRREATYQQPDKFIPERFLNQKFSPFEYLPFGGGYRGCIGSAFAMYEMKLILATILSRFELELTDKKPVKPMRRGITIVPTGGVSIKVKTKIKYEE</sequence>
<dbReference type="Gene3D" id="1.10.630.10">
    <property type="entry name" value="Cytochrome P450"/>
    <property type="match status" value="1"/>
</dbReference>
<comment type="cofactor">
    <cofactor evidence="1 3">
        <name>heme</name>
        <dbReference type="ChEBI" id="CHEBI:30413"/>
    </cofactor>
</comment>
<keyword evidence="4" id="KW-0560">Oxidoreductase</keyword>
<dbReference type="AlphaFoldDB" id="A0A8J7F1Z3"/>
<proteinExistence type="inferred from homology"/>
<dbReference type="GO" id="GO:0005506">
    <property type="term" value="F:iron ion binding"/>
    <property type="evidence" value="ECO:0007669"/>
    <property type="project" value="InterPro"/>
</dbReference>
<dbReference type="GO" id="GO:0020037">
    <property type="term" value="F:heme binding"/>
    <property type="evidence" value="ECO:0007669"/>
    <property type="project" value="InterPro"/>
</dbReference>
<dbReference type="PROSITE" id="PS00086">
    <property type="entry name" value="CYTOCHROME_P450"/>
    <property type="match status" value="1"/>
</dbReference>
<gene>
    <name evidence="5" type="ORF">IQ247_18425</name>
</gene>
<keyword evidence="3 4" id="KW-0349">Heme</keyword>
<dbReference type="GO" id="GO:0004497">
    <property type="term" value="F:monooxygenase activity"/>
    <property type="evidence" value="ECO:0007669"/>
    <property type="project" value="UniProtKB-KW"/>
</dbReference>
<dbReference type="PRINTS" id="PR00463">
    <property type="entry name" value="EP450I"/>
</dbReference>
<dbReference type="InterPro" id="IPR001128">
    <property type="entry name" value="Cyt_P450"/>
</dbReference>
<protein>
    <submittedName>
        <fullName evidence="5">Cytochrome P450</fullName>
    </submittedName>
</protein>
<dbReference type="InterPro" id="IPR036396">
    <property type="entry name" value="Cyt_P450_sf"/>
</dbReference>
<dbReference type="Proteomes" id="UP000620559">
    <property type="component" value="Unassembled WGS sequence"/>
</dbReference>
<keyword evidence="3 4" id="KW-0479">Metal-binding</keyword>
<evidence type="ECO:0000313" key="6">
    <source>
        <dbReference type="Proteomes" id="UP000620559"/>
    </source>
</evidence>
<dbReference type="EMBL" id="JADEWL010000066">
    <property type="protein sequence ID" value="MBE9214618.1"/>
    <property type="molecule type" value="Genomic_DNA"/>
</dbReference>
<dbReference type="PANTHER" id="PTHR24305">
    <property type="entry name" value="CYTOCHROME P450"/>
    <property type="match status" value="1"/>
</dbReference>
<dbReference type="SUPFAM" id="SSF48264">
    <property type="entry name" value="Cytochrome P450"/>
    <property type="match status" value="1"/>
</dbReference>
<comment type="similarity">
    <text evidence="2 4">Belongs to the cytochrome P450 family.</text>
</comment>
<dbReference type="InterPro" id="IPR050121">
    <property type="entry name" value="Cytochrome_P450_monoxygenase"/>
</dbReference>
<organism evidence="5 6">
    <name type="scientific">Plectonema cf. radiosum LEGE 06105</name>
    <dbReference type="NCBI Taxonomy" id="945769"/>
    <lineage>
        <taxon>Bacteria</taxon>
        <taxon>Bacillati</taxon>
        <taxon>Cyanobacteriota</taxon>
        <taxon>Cyanophyceae</taxon>
        <taxon>Oscillatoriophycideae</taxon>
        <taxon>Oscillatoriales</taxon>
        <taxon>Microcoleaceae</taxon>
        <taxon>Plectonema</taxon>
    </lineage>
</organism>
<dbReference type="PRINTS" id="PR00385">
    <property type="entry name" value="P450"/>
</dbReference>
<name>A0A8J7F1Z3_9CYAN</name>
<feature type="binding site" description="axial binding residue" evidence="3">
    <location>
        <position position="399"/>
    </location>
    <ligand>
        <name>heme</name>
        <dbReference type="ChEBI" id="CHEBI:30413"/>
    </ligand>
    <ligandPart>
        <name>Fe</name>
        <dbReference type="ChEBI" id="CHEBI:18248"/>
    </ligandPart>
</feature>
<dbReference type="Pfam" id="PF00067">
    <property type="entry name" value="p450"/>
    <property type="match status" value="1"/>
</dbReference>
<evidence type="ECO:0000256" key="2">
    <source>
        <dbReference type="ARBA" id="ARBA00010617"/>
    </source>
</evidence>
<dbReference type="CDD" id="cd11053">
    <property type="entry name" value="CYP110-like"/>
    <property type="match status" value="1"/>
</dbReference>
<keyword evidence="4" id="KW-0503">Monooxygenase</keyword>
<keyword evidence="6" id="KW-1185">Reference proteome</keyword>